<keyword evidence="2" id="KW-1185">Reference proteome</keyword>
<dbReference type="InterPro" id="IPR009256">
    <property type="entry name" value="YqgQ-like"/>
</dbReference>
<evidence type="ECO:0000313" key="1">
    <source>
        <dbReference type="EMBL" id="PWI25546.1"/>
    </source>
</evidence>
<dbReference type="Proteomes" id="UP000245938">
    <property type="component" value="Unassembled WGS sequence"/>
</dbReference>
<dbReference type="RefSeq" id="WP_109305905.1">
    <property type="nucleotide sequence ID" value="NZ_BJUF01000017.1"/>
</dbReference>
<comment type="caution">
    <text evidence="1">The sequence shown here is derived from an EMBL/GenBank/DDBJ whole genome shotgun (WGS) entry which is preliminary data.</text>
</comment>
<evidence type="ECO:0000313" key="2">
    <source>
        <dbReference type="Proteomes" id="UP000245938"/>
    </source>
</evidence>
<dbReference type="EMBL" id="QFVR01000008">
    <property type="protein sequence ID" value="PWI25546.1"/>
    <property type="molecule type" value="Genomic_DNA"/>
</dbReference>
<dbReference type="Pfam" id="PF06014">
    <property type="entry name" value="YqgQ-like"/>
    <property type="match status" value="1"/>
</dbReference>
<dbReference type="InterPro" id="IPR023164">
    <property type="entry name" value="YqgQ-like_sf"/>
</dbReference>
<dbReference type="SUPFAM" id="SSF158379">
    <property type="entry name" value="YqgQ-like"/>
    <property type="match status" value="1"/>
</dbReference>
<name>A0A2U3ALY1_9BACL</name>
<proteinExistence type="predicted"/>
<gene>
    <name evidence="1" type="ORF">DEX24_08030</name>
</gene>
<reference evidence="1 2" key="1">
    <citation type="submission" date="2018-05" db="EMBL/GenBank/DDBJ databases">
        <title>Kurthia sibirica genome sequence.</title>
        <authorList>
            <person name="Maclea K.S."/>
            <person name="Goen A.E."/>
        </authorList>
    </citation>
    <scope>NUCLEOTIDE SEQUENCE [LARGE SCALE GENOMIC DNA]</scope>
    <source>
        <strain evidence="1 2">ATCC 49154</strain>
    </source>
</reference>
<dbReference type="Gene3D" id="1.10.287.760">
    <property type="entry name" value="YqgQ-like"/>
    <property type="match status" value="1"/>
</dbReference>
<sequence>MNNVYDIRQYLKTFGTYIYTRDRIGDLHLMESELNDLYQGGMLDLRDFQVAKHILRTEELRLKLEANKA</sequence>
<organism evidence="1 2">
    <name type="scientific">Kurthia sibirica</name>
    <dbReference type="NCBI Taxonomy" id="202750"/>
    <lineage>
        <taxon>Bacteria</taxon>
        <taxon>Bacillati</taxon>
        <taxon>Bacillota</taxon>
        <taxon>Bacilli</taxon>
        <taxon>Bacillales</taxon>
        <taxon>Caryophanaceae</taxon>
        <taxon>Kurthia</taxon>
    </lineage>
</organism>
<accession>A0A2U3ALY1</accession>
<dbReference type="OrthoDB" id="2361671at2"/>
<protein>
    <submittedName>
        <fullName evidence="1">DUF910 domain-containing protein</fullName>
    </submittedName>
</protein>
<dbReference type="AlphaFoldDB" id="A0A2U3ALY1"/>